<dbReference type="EMBL" id="NBIV01000754">
    <property type="protein sequence ID" value="PXF39546.1"/>
    <property type="molecule type" value="Genomic_DNA"/>
</dbReference>
<evidence type="ECO:0000256" key="1">
    <source>
        <dbReference type="SAM" id="MobiDB-lite"/>
    </source>
</evidence>
<protein>
    <submittedName>
        <fullName evidence="2">Uncharacterized protein</fullName>
    </submittedName>
</protein>
<evidence type="ECO:0000313" key="2">
    <source>
        <dbReference type="EMBL" id="PXF39546.1"/>
    </source>
</evidence>
<comment type="caution">
    <text evidence="2">The sequence shown here is derived from an EMBL/GenBank/DDBJ whole genome shotgun (WGS) entry which is preliminary data.</text>
</comment>
<reference evidence="2 3" key="1">
    <citation type="journal article" date="2018" name="Mol. Biol. Evol.">
        <title>Analysis of the draft genome of the red seaweed Gracilariopsis chorda provides insights into genome size evolution in Rhodophyta.</title>
        <authorList>
            <person name="Lee J."/>
            <person name="Yang E.C."/>
            <person name="Graf L."/>
            <person name="Yang J.H."/>
            <person name="Qiu H."/>
            <person name="Zel Zion U."/>
            <person name="Chan C.X."/>
            <person name="Stephens T.G."/>
            <person name="Weber A.P.M."/>
            <person name="Boo G.H."/>
            <person name="Boo S.M."/>
            <person name="Kim K.M."/>
            <person name="Shin Y."/>
            <person name="Jung M."/>
            <person name="Lee S.J."/>
            <person name="Yim H.S."/>
            <person name="Lee J.H."/>
            <person name="Bhattacharya D."/>
            <person name="Yoon H.S."/>
        </authorList>
    </citation>
    <scope>NUCLEOTIDE SEQUENCE [LARGE SCALE GENOMIC DNA]</scope>
    <source>
        <strain evidence="2 3">SKKU-2015</strain>
        <tissue evidence="2">Whole body</tissue>
    </source>
</reference>
<organism evidence="2 3">
    <name type="scientific">Gracilariopsis chorda</name>
    <dbReference type="NCBI Taxonomy" id="448386"/>
    <lineage>
        <taxon>Eukaryota</taxon>
        <taxon>Rhodophyta</taxon>
        <taxon>Florideophyceae</taxon>
        <taxon>Rhodymeniophycidae</taxon>
        <taxon>Gracilariales</taxon>
        <taxon>Gracilariaceae</taxon>
        <taxon>Gracilariopsis</taxon>
    </lineage>
</organism>
<accession>A0A2V3IBQ8</accession>
<dbReference type="Proteomes" id="UP000247409">
    <property type="component" value="Unassembled WGS sequence"/>
</dbReference>
<feature type="compositionally biased region" description="Polar residues" evidence="1">
    <location>
        <begin position="180"/>
        <end position="208"/>
    </location>
</feature>
<evidence type="ECO:0000313" key="3">
    <source>
        <dbReference type="Proteomes" id="UP000247409"/>
    </source>
</evidence>
<sequence length="366" mass="39722">MEKAVHQHNAFHLQLLGRQFQFKRHPMSSKRIDTVSLCWQHGEQHGAPKGYYTVDVTIPTCIPDGNYVMGWVWFGGTGGTKIERNEPQEPKPWVILATIGHVRSFASKVGSTFRLYQPVFQNDMSQYSEEGCMSANNMPGTCASEPCRVDGVYQKPRPFTEGRIPAPLTPDNFGGIKENSLTSPVDASPSNIPARTTPKTMYPSASPSTPVPIPSYTTVLPPNPSSSPIPSISSTPSAVPSMEEALITPLSLTASLPSETLIDPVYTPEMIILQSPAPEMTTGISTETAPLVTSATVTVPISKTDSELRDKASNSAKLRACLCYMVGTRCSRRLASATEDLALREPQNQNNSIHVHRGAVTIVNSI</sequence>
<gene>
    <name evidence="2" type="ORF">BWQ96_10759</name>
</gene>
<dbReference type="AlphaFoldDB" id="A0A2V3IBQ8"/>
<name>A0A2V3IBQ8_9FLOR</name>
<keyword evidence="3" id="KW-1185">Reference proteome</keyword>
<feature type="region of interest" description="Disordered" evidence="1">
    <location>
        <begin position="180"/>
        <end position="209"/>
    </location>
</feature>
<proteinExistence type="predicted"/>